<dbReference type="AlphaFoldDB" id="A0A563EFH0"/>
<feature type="transmembrane region" description="Helical" evidence="1">
    <location>
        <begin position="55"/>
        <end position="77"/>
    </location>
</feature>
<keyword evidence="1" id="KW-1133">Transmembrane helix</keyword>
<comment type="caution">
    <text evidence="2">The sequence shown here is derived from an EMBL/GenBank/DDBJ whole genome shotgun (WGS) entry which is preliminary data.</text>
</comment>
<sequence>MTVLAQAPFDPGAEAQTLLNMLAWLATAAGVFGLITCGIYLAIQYYSGQPGAGGMYMKQIGFVGLACVMAATAGPLVSVLDI</sequence>
<keyword evidence="1" id="KW-0812">Transmembrane</keyword>
<evidence type="ECO:0000313" key="3">
    <source>
        <dbReference type="Proteomes" id="UP000316639"/>
    </source>
</evidence>
<protein>
    <submittedName>
        <fullName evidence="2">Uncharacterized protein</fullName>
    </submittedName>
</protein>
<name>A0A563EFH0_9PSEU</name>
<dbReference type="OrthoDB" id="4324057at2"/>
<proteinExistence type="predicted"/>
<organism evidence="2 3">
    <name type="scientific">Lentzea tibetensis</name>
    <dbReference type="NCBI Taxonomy" id="2591470"/>
    <lineage>
        <taxon>Bacteria</taxon>
        <taxon>Bacillati</taxon>
        <taxon>Actinomycetota</taxon>
        <taxon>Actinomycetes</taxon>
        <taxon>Pseudonocardiales</taxon>
        <taxon>Pseudonocardiaceae</taxon>
        <taxon>Lentzea</taxon>
    </lineage>
</organism>
<dbReference type="EMBL" id="VOBR01000050">
    <property type="protein sequence ID" value="TWP44515.1"/>
    <property type="molecule type" value="Genomic_DNA"/>
</dbReference>
<keyword evidence="1" id="KW-0472">Membrane</keyword>
<evidence type="ECO:0000256" key="1">
    <source>
        <dbReference type="SAM" id="Phobius"/>
    </source>
</evidence>
<evidence type="ECO:0000313" key="2">
    <source>
        <dbReference type="EMBL" id="TWP44515.1"/>
    </source>
</evidence>
<keyword evidence="3" id="KW-1185">Reference proteome</keyword>
<reference evidence="2 3" key="1">
    <citation type="submission" date="2019-07" db="EMBL/GenBank/DDBJ databases">
        <title>Lentzea xizangensis sp. nov., isolated from Qinghai-Tibetan Plateau Soils.</title>
        <authorList>
            <person name="Huang J."/>
        </authorList>
    </citation>
    <scope>NUCLEOTIDE SEQUENCE [LARGE SCALE GENOMIC DNA]</scope>
    <source>
        <strain evidence="2 3">FXJ1.1311</strain>
    </source>
</reference>
<gene>
    <name evidence="2" type="ORF">FKR81_41050</name>
</gene>
<accession>A0A563EFH0</accession>
<feature type="transmembrane region" description="Helical" evidence="1">
    <location>
        <begin position="21"/>
        <end position="43"/>
    </location>
</feature>
<dbReference type="Proteomes" id="UP000316639">
    <property type="component" value="Unassembled WGS sequence"/>
</dbReference>
<dbReference type="RefSeq" id="WP_146360705.1">
    <property type="nucleotide sequence ID" value="NZ_VOBR01000050.1"/>
</dbReference>